<evidence type="ECO:0008006" key="4">
    <source>
        <dbReference type="Google" id="ProtNLM"/>
    </source>
</evidence>
<comment type="similarity">
    <text evidence="1">Belongs to the darcynin family.</text>
</comment>
<proteinExistence type="inferred from homology"/>
<accession>A0A853F940</accession>
<sequence length="139" mass="15837">MTEKNAQYDLAANPLTIFWLIKTTPEWLALPPLGENGRFAFGKNVLDPILARYPGARMAFYDSEAFTADCTDVMVWTVTSLEDYNGAVNELRETKFWSFYFTIEKIVPAIENEYAKHYKADILGQVPTHASAQMEDVCR</sequence>
<dbReference type="InterPro" id="IPR031409">
    <property type="entry name" value="Darcynin"/>
</dbReference>
<evidence type="ECO:0000313" key="3">
    <source>
        <dbReference type="Proteomes" id="UP000580517"/>
    </source>
</evidence>
<dbReference type="AlphaFoldDB" id="A0A853F940"/>
<comment type="caution">
    <text evidence="2">The sequence shown here is derived from an EMBL/GenBank/DDBJ whole genome shotgun (WGS) entry which is preliminary data.</text>
</comment>
<gene>
    <name evidence="2" type="ORF">H0A68_01135</name>
</gene>
<name>A0A853F940_9BURK</name>
<dbReference type="OrthoDB" id="117791at2"/>
<dbReference type="Proteomes" id="UP000580517">
    <property type="component" value="Unassembled WGS sequence"/>
</dbReference>
<keyword evidence="3" id="KW-1185">Reference proteome</keyword>
<dbReference type="RefSeq" id="WP_129967337.1">
    <property type="nucleotide sequence ID" value="NZ_JACCEW010000001.1"/>
</dbReference>
<evidence type="ECO:0000313" key="2">
    <source>
        <dbReference type="EMBL" id="NYT35460.1"/>
    </source>
</evidence>
<protein>
    <recommendedName>
        <fullName evidence="4">Darcynin</fullName>
    </recommendedName>
</protein>
<evidence type="ECO:0000256" key="1">
    <source>
        <dbReference type="ARBA" id="ARBA00006869"/>
    </source>
</evidence>
<organism evidence="2 3">
    <name type="scientific">Allopusillimonas soli</name>
    <dbReference type="NCBI Taxonomy" id="659016"/>
    <lineage>
        <taxon>Bacteria</taxon>
        <taxon>Pseudomonadati</taxon>
        <taxon>Pseudomonadota</taxon>
        <taxon>Betaproteobacteria</taxon>
        <taxon>Burkholderiales</taxon>
        <taxon>Alcaligenaceae</taxon>
        <taxon>Allopusillimonas</taxon>
    </lineage>
</organism>
<dbReference type="Pfam" id="PF17074">
    <property type="entry name" value="Darcynin"/>
    <property type="match status" value="1"/>
</dbReference>
<dbReference type="EMBL" id="JACCEW010000001">
    <property type="protein sequence ID" value="NYT35460.1"/>
    <property type="molecule type" value="Genomic_DNA"/>
</dbReference>
<reference evidence="2 3" key="1">
    <citation type="submission" date="2020-07" db="EMBL/GenBank/DDBJ databases">
        <title>Taxonomic revisions and descriptions of new bacterial species based on genomic comparisons in the high-G+C-content subgroup of the family Alcaligenaceae.</title>
        <authorList>
            <person name="Szabo A."/>
            <person name="Felfoldi T."/>
        </authorList>
    </citation>
    <scope>NUCLEOTIDE SEQUENCE [LARGE SCALE GENOMIC DNA]</scope>
    <source>
        <strain evidence="2 3">DSM 25264</strain>
    </source>
</reference>